<name>A0A5C5VXY0_9PLAN</name>
<proteinExistence type="predicted"/>
<dbReference type="EMBL" id="SIHI01000036">
    <property type="protein sequence ID" value="TWT42987.1"/>
    <property type="molecule type" value="Genomic_DNA"/>
</dbReference>
<reference evidence="2 3" key="1">
    <citation type="submission" date="2019-02" db="EMBL/GenBank/DDBJ databases">
        <title>Deep-cultivation of Planctomycetes and their phenomic and genomic characterization uncovers novel biology.</title>
        <authorList>
            <person name="Wiegand S."/>
            <person name="Jogler M."/>
            <person name="Boedeker C."/>
            <person name="Pinto D."/>
            <person name="Vollmers J."/>
            <person name="Rivas-Marin E."/>
            <person name="Kohn T."/>
            <person name="Peeters S.H."/>
            <person name="Heuer A."/>
            <person name="Rast P."/>
            <person name="Oberbeckmann S."/>
            <person name="Bunk B."/>
            <person name="Jeske O."/>
            <person name="Meyerdierks A."/>
            <person name="Storesund J.E."/>
            <person name="Kallscheuer N."/>
            <person name="Luecker S."/>
            <person name="Lage O.M."/>
            <person name="Pohl T."/>
            <person name="Merkel B.J."/>
            <person name="Hornburger P."/>
            <person name="Mueller R.-W."/>
            <person name="Bruemmer F."/>
            <person name="Labrenz M."/>
            <person name="Spormann A.M."/>
            <person name="Op Den Camp H."/>
            <person name="Overmann J."/>
            <person name="Amann R."/>
            <person name="Jetten M.S.M."/>
            <person name="Mascher T."/>
            <person name="Medema M.H."/>
            <person name="Devos D.P."/>
            <person name="Kaster A.-K."/>
            <person name="Ovreas L."/>
            <person name="Rohde M."/>
            <person name="Galperin M.Y."/>
            <person name="Jogler C."/>
        </authorList>
    </citation>
    <scope>NUCLEOTIDE SEQUENCE [LARGE SCALE GENOMIC DNA]</scope>
    <source>
        <strain evidence="2 3">KOR42</strain>
    </source>
</reference>
<comment type="caution">
    <text evidence="2">The sequence shown here is derived from an EMBL/GenBank/DDBJ whole genome shotgun (WGS) entry which is preliminary data.</text>
</comment>
<keyword evidence="3" id="KW-1185">Reference proteome</keyword>
<dbReference type="Proteomes" id="UP000317243">
    <property type="component" value="Unassembled WGS sequence"/>
</dbReference>
<feature type="region of interest" description="Disordered" evidence="1">
    <location>
        <begin position="45"/>
        <end position="68"/>
    </location>
</feature>
<protein>
    <submittedName>
        <fullName evidence="2">Uncharacterized protein</fullName>
    </submittedName>
</protein>
<organism evidence="2 3">
    <name type="scientific">Thalassoglobus neptunius</name>
    <dbReference type="NCBI Taxonomy" id="1938619"/>
    <lineage>
        <taxon>Bacteria</taxon>
        <taxon>Pseudomonadati</taxon>
        <taxon>Planctomycetota</taxon>
        <taxon>Planctomycetia</taxon>
        <taxon>Planctomycetales</taxon>
        <taxon>Planctomycetaceae</taxon>
        <taxon>Thalassoglobus</taxon>
    </lineage>
</organism>
<sequence length="68" mass="7411">MMDDSRNDCNVFQTLKTYGVRWLTAPLVLLESAFQPALAGTSSNTYNPAIRKEGSSETEDCGFASSNC</sequence>
<dbReference type="AlphaFoldDB" id="A0A5C5VXY0"/>
<accession>A0A5C5VXY0</accession>
<evidence type="ECO:0000313" key="3">
    <source>
        <dbReference type="Proteomes" id="UP000317243"/>
    </source>
</evidence>
<evidence type="ECO:0000313" key="2">
    <source>
        <dbReference type="EMBL" id="TWT42987.1"/>
    </source>
</evidence>
<gene>
    <name evidence="2" type="ORF">KOR42_45870</name>
</gene>
<evidence type="ECO:0000256" key="1">
    <source>
        <dbReference type="SAM" id="MobiDB-lite"/>
    </source>
</evidence>